<proteinExistence type="predicted"/>
<dbReference type="EMBL" id="GBXM01038125">
    <property type="protein sequence ID" value="JAH70452.1"/>
    <property type="molecule type" value="Transcribed_RNA"/>
</dbReference>
<evidence type="ECO:0000313" key="1">
    <source>
        <dbReference type="EMBL" id="JAH70452.1"/>
    </source>
</evidence>
<organism evidence="1">
    <name type="scientific">Anguilla anguilla</name>
    <name type="common">European freshwater eel</name>
    <name type="synonym">Muraena anguilla</name>
    <dbReference type="NCBI Taxonomy" id="7936"/>
    <lineage>
        <taxon>Eukaryota</taxon>
        <taxon>Metazoa</taxon>
        <taxon>Chordata</taxon>
        <taxon>Craniata</taxon>
        <taxon>Vertebrata</taxon>
        <taxon>Euteleostomi</taxon>
        <taxon>Actinopterygii</taxon>
        <taxon>Neopterygii</taxon>
        <taxon>Teleostei</taxon>
        <taxon>Anguilliformes</taxon>
        <taxon>Anguillidae</taxon>
        <taxon>Anguilla</taxon>
    </lineage>
</organism>
<protein>
    <submittedName>
        <fullName evidence="1">Uncharacterized protein</fullName>
    </submittedName>
</protein>
<accession>A0A0E9UXB5</accession>
<name>A0A0E9UXB5_ANGAN</name>
<reference evidence="1" key="1">
    <citation type="submission" date="2014-11" db="EMBL/GenBank/DDBJ databases">
        <authorList>
            <person name="Amaro Gonzalez C."/>
        </authorList>
    </citation>
    <scope>NUCLEOTIDE SEQUENCE</scope>
</reference>
<sequence length="46" mass="5171">MRVLCTVIPREQARCWFSPICLGERDCCEMQGDVFSSPKGCSTTTK</sequence>
<reference evidence="1" key="2">
    <citation type="journal article" date="2015" name="Fish Shellfish Immunol.">
        <title>Early steps in the European eel (Anguilla anguilla)-Vibrio vulnificus interaction in the gills: Role of the RtxA13 toxin.</title>
        <authorList>
            <person name="Callol A."/>
            <person name="Pajuelo D."/>
            <person name="Ebbesson L."/>
            <person name="Teles M."/>
            <person name="MacKenzie S."/>
            <person name="Amaro C."/>
        </authorList>
    </citation>
    <scope>NUCLEOTIDE SEQUENCE</scope>
</reference>
<dbReference type="AlphaFoldDB" id="A0A0E9UXB5"/>